<dbReference type="EMBL" id="CP042433">
    <property type="protein sequence ID" value="QEC55752.1"/>
    <property type="molecule type" value="Genomic_DNA"/>
</dbReference>
<gene>
    <name evidence="2" type="ORF">FSB75_07560</name>
</gene>
<dbReference type="PROSITE" id="PS51257">
    <property type="entry name" value="PROKAR_LIPOPROTEIN"/>
    <property type="match status" value="1"/>
</dbReference>
<dbReference type="Gene3D" id="2.60.120.200">
    <property type="match status" value="1"/>
</dbReference>
<name>A0A5B8UH66_9BACT</name>
<dbReference type="Proteomes" id="UP000321204">
    <property type="component" value="Chromosome"/>
</dbReference>
<organism evidence="2 3">
    <name type="scientific">Flavisolibacter ginsenosidimutans</name>
    <dbReference type="NCBI Taxonomy" id="661481"/>
    <lineage>
        <taxon>Bacteria</taxon>
        <taxon>Pseudomonadati</taxon>
        <taxon>Bacteroidota</taxon>
        <taxon>Chitinophagia</taxon>
        <taxon>Chitinophagales</taxon>
        <taxon>Chitinophagaceae</taxon>
        <taxon>Flavisolibacter</taxon>
    </lineage>
</organism>
<feature type="chain" id="PRO_5022840451" description="DUF5017 domain-containing protein" evidence="1">
    <location>
        <begin position="24"/>
        <end position="273"/>
    </location>
</feature>
<keyword evidence="1" id="KW-0732">Signal</keyword>
<sequence>MNYKFSFLAAATGLASLTLLLLSCEKDYVAPATPSTPAVSSASFVEQFDNVGDLSSKGWVFKNNSNPIGQNGWRQGRYEAASVMQFKFLAPEPFIGFPAYNASKSPNDFVSCDASCVNDANGIGGRGDISAWLISPSLPMKNGDKIIFYTRAINDANYPDYARDRMQVRANFLKGGTDVGSSPASTGNFDSLLLDINPAYIRNDPAGNTPAVPGYPRAWTRYTLTIANLPAAGVTNARFAFRYLGTDAGVFGGSTAANFPSVVGIDSLAFVHQ</sequence>
<keyword evidence="3" id="KW-1185">Reference proteome</keyword>
<dbReference type="KEGG" id="fgg:FSB75_07560"/>
<evidence type="ECO:0000256" key="1">
    <source>
        <dbReference type="SAM" id="SignalP"/>
    </source>
</evidence>
<dbReference type="OrthoDB" id="8781670at2"/>
<feature type="signal peptide" evidence="1">
    <location>
        <begin position="1"/>
        <end position="23"/>
    </location>
</feature>
<protein>
    <recommendedName>
        <fullName evidence="4">DUF5017 domain-containing protein</fullName>
    </recommendedName>
</protein>
<evidence type="ECO:0008006" key="4">
    <source>
        <dbReference type="Google" id="ProtNLM"/>
    </source>
</evidence>
<proteinExistence type="predicted"/>
<dbReference type="NCBIfam" id="NF038128">
    <property type="entry name" value="choice_anch_J"/>
    <property type="match status" value="1"/>
</dbReference>
<accession>A0A5B8UH66</accession>
<dbReference type="RefSeq" id="WP_146785050.1">
    <property type="nucleotide sequence ID" value="NZ_BAABIO010000001.1"/>
</dbReference>
<evidence type="ECO:0000313" key="3">
    <source>
        <dbReference type="Proteomes" id="UP000321204"/>
    </source>
</evidence>
<reference evidence="2 3" key="1">
    <citation type="journal article" date="2015" name="Int. J. Syst. Evol. Microbiol.">
        <title>Flavisolibacter ginsenosidimutans sp. nov., with ginsenoside-converting activity isolated from soil used for cultivating ginseng.</title>
        <authorList>
            <person name="Zhao Y."/>
            <person name="Liu Q."/>
            <person name="Kang M.S."/>
            <person name="Jin F."/>
            <person name="Yu H."/>
            <person name="Im W.T."/>
        </authorList>
    </citation>
    <scope>NUCLEOTIDE SEQUENCE [LARGE SCALE GENOMIC DNA]</scope>
    <source>
        <strain evidence="2 3">Gsoil 636</strain>
    </source>
</reference>
<dbReference type="AlphaFoldDB" id="A0A5B8UH66"/>
<evidence type="ECO:0000313" key="2">
    <source>
        <dbReference type="EMBL" id="QEC55752.1"/>
    </source>
</evidence>